<dbReference type="InterPro" id="IPR016624">
    <property type="entry name" value="UCP014753"/>
</dbReference>
<comment type="caution">
    <text evidence="3">The sequence shown here is derived from an EMBL/GenBank/DDBJ whole genome shotgun (WGS) entry which is preliminary data.</text>
</comment>
<dbReference type="RefSeq" id="WP_210597583.1">
    <property type="nucleotide sequence ID" value="NZ_JAGKSQ010000004.1"/>
</dbReference>
<name>A0A940WWJ1_9BACI</name>
<feature type="domain" description="DUF2264" evidence="1">
    <location>
        <begin position="16"/>
        <end position="357"/>
    </location>
</feature>
<keyword evidence="4" id="KW-1185">Reference proteome</keyword>
<reference evidence="3" key="1">
    <citation type="submission" date="2021-03" db="EMBL/GenBank/DDBJ databases">
        <title>Bacillus suaedae sp. nov., isolated from Suaeda aralocaspica.</title>
        <authorList>
            <person name="Lei R.F.R."/>
        </authorList>
    </citation>
    <scope>NUCLEOTIDE SEQUENCE</scope>
    <source>
        <strain evidence="3">YZJH907-2</strain>
    </source>
</reference>
<dbReference type="EMBL" id="JAGKSQ010000004">
    <property type="protein sequence ID" value="MBP3951902.1"/>
    <property type="molecule type" value="Genomic_DNA"/>
</dbReference>
<dbReference type="PANTHER" id="PTHR35339:SF4">
    <property type="entry name" value="LINALOOL DEHYDRATASE_ISOMERASE DOMAIN-CONTAINING PROTEIN"/>
    <property type="match status" value="1"/>
</dbReference>
<feature type="domain" description="DUF2264" evidence="2">
    <location>
        <begin position="365"/>
        <end position="592"/>
    </location>
</feature>
<dbReference type="InterPro" id="IPR049237">
    <property type="entry name" value="DUF2264_C"/>
</dbReference>
<evidence type="ECO:0000259" key="1">
    <source>
        <dbReference type="Pfam" id="PF10022"/>
    </source>
</evidence>
<dbReference type="Pfam" id="PF10022">
    <property type="entry name" value="DUF2264"/>
    <property type="match status" value="1"/>
</dbReference>
<gene>
    <name evidence="3" type="ORF">J7W16_12245</name>
</gene>
<sequence length="632" mass="71867">MKNFNLAIYQNKLTSKEDIQLAIEEICQPVTSCSNTSSTAHLHIGNTSAAYPDPIAEMEGFSRLLWGVVPYLAGGGDYTSWETTLQGITNGTDPNHEEYWGTIHDYDQRSVEMAVYGFALALVPEKIYEPLAAEAKDNLVKWLSQINCKKVHDCNWLLFAVLVNIGLKTVGVPYDKERIDKNLDRIDEFYLADGWYSDGVNGHCDYYTSFAIHYYCLLYAKLMEKEDPERSVLYKERARLFARDFIYWFSKDGSALPYGRSLTYRFAQSSFWSAMVFAEVEEFTYGQMKGIILNNLRWWFTQPIFHKDGTLTIGYAYPNLVMAENYNSPGSPYWGMKIFLILALDDHHPFWQAEEQELPHLNNISVQKPAHLVIFRQEETGHVAAFNSGHPSTNDHTHTSAKYEKFVYSTSFGFSVPRAEWGLGQGAFDSMLAVSEGDHLYRVKRKNEDYEINGNIIYMKWKPWDDVVIRTWIVAGLPWHIRVHHLDSNRKLDVADGGFALGKTNEGFREEAVNEVKDAHSAFVKTQLGRSGIVDLTRKGNVALIHPNANTNILHTRTVIPTVKASLSKGHHILATAVYGEPGHDKPTDSYKEVPYLEMDGTKLTIYSADNRILFQQDLSESPSSENKGVLR</sequence>
<evidence type="ECO:0000313" key="3">
    <source>
        <dbReference type="EMBL" id="MBP3951902.1"/>
    </source>
</evidence>
<dbReference type="Proteomes" id="UP000678228">
    <property type="component" value="Unassembled WGS sequence"/>
</dbReference>
<protein>
    <submittedName>
        <fullName evidence="3">DUF2264 domain-containing protein</fullName>
    </submittedName>
</protein>
<evidence type="ECO:0000313" key="4">
    <source>
        <dbReference type="Proteomes" id="UP000678228"/>
    </source>
</evidence>
<accession>A0A940WWJ1</accession>
<dbReference type="PIRSF" id="PIRSF014753">
    <property type="entry name" value="UCP014753"/>
    <property type="match status" value="1"/>
</dbReference>
<organism evidence="3 4">
    <name type="scientific">Halalkalibacter suaedae</name>
    <dbReference type="NCBI Taxonomy" id="2822140"/>
    <lineage>
        <taxon>Bacteria</taxon>
        <taxon>Bacillati</taxon>
        <taxon>Bacillota</taxon>
        <taxon>Bacilli</taxon>
        <taxon>Bacillales</taxon>
        <taxon>Bacillaceae</taxon>
        <taxon>Halalkalibacter</taxon>
    </lineage>
</organism>
<proteinExistence type="predicted"/>
<dbReference type="InterPro" id="IPR049349">
    <property type="entry name" value="DUF2264_N"/>
</dbReference>
<dbReference type="PANTHER" id="PTHR35339">
    <property type="entry name" value="LINALOOL DEHYDRATASE_ISOMERASE DOMAIN-CONTAINING PROTEIN"/>
    <property type="match status" value="1"/>
</dbReference>
<dbReference type="AlphaFoldDB" id="A0A940WWJ1"/>
<dbReference type="Pfam" id="PF20938">
    <property type="entry name" value="DUF2264_C"/>
    <property type="match status" value="1"/>
</dbReference>
<evidence type="ECO:0000259" key="2">
    <source>
        <dbReference type="Pfam" id="PF20938"/>
    </source>
</evidence>